<dbReference type="SMART" id="SM00138">
    <property type="entry name" value="MeTrc"/>
    <property type="match status" value="1"/>
</dbReference>
<feature type="domain" description="Response regulatory" evidence="11">
    <location>
        <begin position="1090"/>
        <end position="1207"/>
    </location>
</feature>
<feature type="modified residue" description="4-aspartylphosphate" evidence="6">
    <location>
        <position position="1141"/>
    </location>
</feature>
<dbReference type="SUPFAM" id="SSF52172">
    <property type="entry name" value="CheY-like"/>
    <property type="match status" value="2"/>
</dbReference>
<evidence type="ECO:0000256" key="4">
    <source>
        <dbReference type="ARBA" id="ARBA00023125"/>
    </source>
</evidence>
<dbReference type="GO" id="GO:0008984">
    <property type="term" value="F:protein-glutamate methylesterase activity"/>
    <property type="evidence" value="ECO:0007669"/>
    <property type="project" value="InterPro"/>
</dbReference>
<dbReference type="PROSITE" id="PS00622">
    <property type="entry name" value="HTH_LUXR_1"/>
    <property type="match status" value="1"/>
</dbReference>
<dbReference type="SUPFAM" id="SSF52738">
    <property type="entry name" value="Methylesterase CheB, C-terminal domain"/>
    <property type="match status" value="1"/>
</dbReference>
<comment type="catalytic activity">
    <reaction evidence="1">
        <text>ATP + protein L-histidine = ADP + protein N-phospho-L-histidine.</text>
        <dbReference type="EC" id="2.7.13.3"/>
    </reaction>
</comment>
<dbReference type="SUPFAM" id="SSF46894">
    <property type="entry name" value="C-terminal effector domain of the bipartite response regulators"/>
    <property type="match status" value="1"/>
</dbReference>
<dbReference type="GO" id="GO:0005737">
    <property type="term" value="C:cytoplasm"/>
    <property type="evidence" value="ECO:0007669"/>
    <property type="project" value="InterPro"/>
</dbReference>
<evidence type="ECO:0000259" key="9">
    <source>
        <dbReference type="PROSITE" id="PS50043"/>
    </source>
</evidence>
<dbReference type="Pfam" id="PF01339">
    <property type="entry name" value="CheB_methylest"/>
    <property type="match status" value="1"/>
</dbReference>
<keyword evidence="14" id="KW-0808">Transferase</keyword>
<dbReference type="Gene3D" id="3.30.450.20">
    <property type="entry name" value="PAS domain"/>
    <property type="match status" value="1"/>
</dbReference>
<keyword evidence="6" id="KW-0597">Phosphoprotein</keyword>
<evidence type="ECO:0000259" key="12">
    <source>
        <dbReference type="PROSITE" id="PS50122"/>
    </source>
</evidence>
<feature type="active site" evidence="5">
    <location>
        <position position="14"/>
    </location>
</feature>
<keyword evidence="14" id="KW-0489">Methyltransferase</keyword>
<dbReference type="InterPro" id="IPR003594">
    <property type="entry name" value="HATPase_dom"/>
</dbReference>
<name>A0A7X0AVW7_9PROT</name>
<feature type="domain" description="Histidine kinase" evidence="10">
    <location>
        <begin position="852"/>
        <end position="1065"/>
    </location>
</feature>
<dbReference type="PRINTS" id="PR00038">
    <property type="entry name" value="HTHLUXR"/>
</dbReference>
<dbReference type="InterPro" id="IPR036890">
    <property type="entry name" value="HATPase_C_sf"/>
</dbReference>
<dbReference type="GO" id="GO:0003677">
    <property type="term" value="F:DNA binding"/>
    <property type="evidence" value="ECO:0007669"/>
    <property type="project" value="UniProtKB-KW"/>
</dbReference>
<accession>A0A7X0AVW7</accession>
<dbReference type="InterPro" id="IPR050903">
    <property type="entry name" value="Bact_Chemotaxis_MeTrfase"/>
</dbReference>
<dbReference type="Proteomes" id="UP000539175">
    <property type="component" value="Unassembled WGS sequence"/>
</dbReference>
<dbReference type="InterPro" id="IPR035909">
    <property type="entry name" value="CheB_C"/>
</dbReference>
<protein>
    <recommendedName>
        <fullName evidence="2">histidine kinase</fullName>
        <ecNumber evidence="2">2.7.13.3</ecNumber>
    </recommendedName>
</protein>
<dbReference type="CDD" id="cd16434">
    <property type="entry name" value="CheB-CheR_fusion"/>
    <property type="match status" value="1"/>
</dbReference>
<dbReference type="InterPro" id="IPR003661">
    <property type="entry name" value="HisK_dim/P_dom"/>
</dbReference>
<feature type="coiled-coil region" evidence="7">
    <location>
        <begin position="822"/>
        <end position="852"/>
    </location>
</feature>
<dbReference type="Gene3D" id="3.40.50.2300">
    <property type="match status" value="2"/>
</dbReference>
<dbReference type="Gene3D" id="3.40.50.150">
    <property type="entry name" value="Vaccinia Virus protein VP39"/>
    <property type="match status" value="1"/>
</dbReference>
<reference evidence="14 15" key="1">
    <citation type="submission" date="2020-08" db="EMBL/GenBank/DDBJ databases">
        <title>Genomic Encyclopedia of Type Strains, Phase IV (KMG-IV): sequencing the most valuable type-strain genomes for metagenomic binning, comparative biology and taxonomic classification.</title>
        <authorList>
            <person name="Goeker M."/>
        </authorList>
    </citation>
    <scope>NUCLEOTIDE SEQUENCE [LARGE SCALE GENOMIC DNA]</scope>
    <source>
        <strain evidence="14 15">DSM 22198</strain>
    </source>
</reference>
<evidence type="ECO:0000256" key="3">
    <source>
        <dbReference type="ARBA" id="ARBA00022500"/>
    </source>
</evidence>
<dbReference type="SMART" id="SM00388">
    <property type="entry name" value="HisKA"/>
    <property type="match status" value="1"/>
</dbReference>
<dbReference type="Gene3D" id="3.40.50.180">
    <property type="entry name" value="Methylesterase CheB, C-terminal domain"/>
    <property type="match status" value="1"/>
</dbReference>
<dbReference type="InterPro" id="IPR022641">
    <property type="entry name" value="CheR_N"/>
</dbReference>
<dbReference type="CDD" id="cd06170">
    <property type="entry name" value="LuxR_C_like"/>
    <property type="match status" value="1"/>
</dbReference>
<dbReference type="InterPro" id="IPR036097">
    <property type="entry name" value="HisK_dim/P_sf"/>
</dbReference>
<dbReference type="FunFam" id="3.30.565.10:FF:000049">
    <property type="entry name" value="Two-component sensor histidine kinase"/>
    <property type="match status" value="1"/>
</dbReference>
<dbReference type="PROSITE" id="PS50109">
    <property type="entry name" value="HIS_KIN"/>
    <property type="match status" value="1"/>
</dbReference>
<dbReference type="PANTHER" id="PTHR24422:SF27">
    <property type="entry name" value="PROTEIN-GLUTAMATE O-METHYLTRANSFERASE"/>
    <property type="match status" value="1"/>
</dbReference>
<organism evidence="14 15">
    <name type="scientific">Nitrospirillum iridis</name>
    <dbReference type="NCBI Taxonomy" id="765888"/>
    <lineage>
        <taxon>Bacteria</taxon>
        <taxon>Pseudomonadati</taxon>
        <taxon>Pseudomonadota</taxon>
        <taxon>Alphaproteobacteria</taxon>
        <taxon>Rhodospirillales</taxon>
        <taxon>Azospirillaceae</taxon>
        <taxon>Nitrospirillum</taxon>
    </lineage>
</organism>
<dbReference type="InterPro" id="IPR035965">
    <property type="entry name" value="PAS-like_dom_sf"/>
</dbReference>
<dbReference type="PROSITE" id="PS50043">
    <property type="entry name" value="HTH_LUXR_2"/>
    <property type="match status" value="1"/>
</dbReference>
<dbReference type="Pfam" id="PF13596">
    <property type="entry name" value="PAS_10"/>
    <property type="match status" value="1"/>
</dbReference>
<dbReference type="SMART" id="SM00421">
    <property type="entry name" value="HTH_LUXR"/>
    <property type="match status" value="1"/>
</dbReference>
<dbReference type="GO" id="GO:0006355">
    <property type="term" value="P:regulation of DNA-templated transcription"/>
    <property type="evidence" value="ECO:0007669"/>
    <property type="project" value="InterPro"/>
</dbReference>
<keyword evidence="3 5" id="KW-0145">Chemotaxis</keyword>
<evidence type="ECO:0000259" key="11">
    <source>
        <dbReference type="PROSITE" id="PS50110"/>
    </source>
</evidence>
<dbReference type="PANTHER" id="PTHR24422">
    <property type="entry name" value="CHEMOTAXIS PROTEIN METHYLTRANSFERASE"/>
    <property type="match status" value="1"/>
</dbReference>
<evidence type="ECO:0000256" key="8">
    <source>
        <dbReference type="SAM" id="MobiDB-lite"/>
    </source>
</evidence>
<keyword evidence="15" id="KW-1185">Reference proteome</keyword>
<feature type="domain" description="CheB-type methylesterase" evidence="12">
    <location>
        <begin position="2"/>
        <end position="191"/>
    </location>
</feature>
<dbReference type="GO" id="GO:0000156">
    <property type="term" value="F:phosphorelay response regulator activity"/>
    <property type="evidence" value="ECO:0007669"/>
    <property type="project" value="InterPro"/>
</dbReference>
<dbReference type="PRINTS" id="PR00996">
    <property type="entry name" value="CHERMTFRASE"/>
</dbReference>
<dbReference type="EMBL" id="JACIIZ010000004">
    <property type="protein sequence ID" value="MBB6251107.1"/>
    <property type="molecule type" value="Genomic_DNA"/>
</dbReference>
<evidence type="ECO:0000313" key="15">
    <source>
        <dbReference type="Proteomes" id="UP000539175"/>
    </source>
</evidence>
<feature type="compositionally biased region" description="Acidic residues" evidence="8">
    <location>
        <begin position="1219"/>
        <end position="1229"/>
    </location>
</feature>
<feature type="domain" description="Response regulatory" evidence="11">
    <location>
        <begin position="1236"/>
        <end position="1350"/>
    </location>
</feature>
<dbReference type="CDD" id="cd00082">
    <property type="entry name" value="HisKA"/>
    <property type="match status" value="1"/>
</dbReference>
<keyword evidence="5 14" id="KW-0378">Hydrolase</keyword>
<evidence type="ECO:0000256" key="7">
    <source>
        <dbReference type="SAM" id="Coils"/>
    </source>
</evidence>
<evidence type="ECO:0000256" key="2">
    <source>
        <dbReference type="ARBA" id="ARBA00012438"/>
    </source>
</evidence>
<dbReference type="PROSITE" id="PS50110">
    <property type="entry name" value="RESPONSE_REGULATORY"/>
    <property type="match status" value="2"/>
</dbReference>
<evidence type="ECO:0000313" key="14">
    <source>
        <dbReference type="EMBL" id="MBB6251107.1"/>
    </source>
</evidence>
<feature type="active site" evidence="5">
    <location>
        <position position="133"/>
    </location>
</feature>
<dbReference type="RefSeq" id="WP_343066884.1">
    <property type="nucleotide sequence ID" value="NZ_JACIIZ010000004.1"/>
</dbReference>
<feature type="coiled-coil region" evidence="7">
    <location>
        <begin position="634"/>
        <end position="721"/>
    </location>
</feature>
<dbReference type="Pfam" id="PF02518">
    <property type="entry name" value="HATPase_c"/>
    <property type="match status" value="1"/>
</dbReference>
<feature type="domain" description="HTH luxR-type" evidence="9">
    <location>
        <begin position="1366"/>
        <end position="1431"/>
    </location>
</feature>
<feature type="modified residue" description="4-aspartylphosphate" evidence="6">
    <location>
        <position position="1285"/>
    </location>
</feature>
<evidence type="ECO:0000259" key="13">
    <source>
        <dbReference type="PROSITE" id="PS50123"/>
    </source>
</evidence>
<dbReference type="InterPro" id="IPR000780">
    <property type="entry name" value="CheR_MeTrfase"/>
</dbReference>
<dbReference type="InterPro" id="IPR036388">
    <property type="entry name" value="WH-like_DNA-bd_sf"/>
</dbReference>
<dbReference type="Pfam" id="PF01739">
    <property type="entry name" value="CheR"/>
    <property type="match status" value="1"/>
</dbReference>
<dbReference type="PROSITE" id="PS50123">
    <property type="entry name" value="CHER"/>
    <property type="match status" value="1"/>
</dbReference>
<dbReference type="SUPFAM" id="SSF55785">
    <property type="entry name" value="PYP-like sensor domain (PAS domain)"/>
    <property type="match status" value="1"/>
</dbReference>
<dbReference type="GO" id="GO:0032259">
    <property type="term" value="P:methylation"/>
    <property type="evidence" value="ECO:0007669"/>
    <property type="project" value="UniProtKB-KW"/>
</dbReference>
<dbReference type="EC" id="2.7.13.3" evidence="2"/>
<feature type="active site" evidence="5">
    <location>
        <position position="41"/>
    </location>
</feature>
<comment type="caution">
    <text evidence="14">The sequence shown here is derived from an EMBL/GenBank/DDBJ whole genome shotgun (WGS) entry which is preliminary data.</text>
</comment>
<dbReference type="GO" id="GO:0008757">
    <property type="term" value="F:S-adenosylmethionine-dependent methyltransferase activity"/>
    <property type="evidence" value="ECO:0007669"/>
    <property type="project" value="InterPro"/>
</dbReference>
<dbReference type="SMART" id="SM00448">
    <property type="entry name" value="REC"/>
    <property type="match status" value="2"/>
</dbReference>
<dbReference type="GO" id="GO:0006935">
    <property type="term" value="P:chemotaxis"/>
    <property type="evidence" value="ECO:0007669"/>
    <property type="project" value="UniProtKB-UniRule"/>
</dbReference>
<dbReference type="GO" id="GO:0000155">
    <property type="term" value="F:phosphorelay sensor kinase activity"/>
    <property type="evidence" value="ECO:0007669"/>
    <property type="project" value="InterPro"/>
</dbReference>
<dbReference type="InterPro" id="IPR011006">
    <property type="entry name" value="CheY-like_superfamily"/>
</dbReference>
<dbReference type="InterPro" id="IPR000673">
    <property type="entry name" value="Sig_transdc_resp-reg_Me-estase"/>
</dbReference>
<dbReference type="Pfam" id="PF03705">
    <property type="entry name" value="CheR_N"/>
    <property type="match status" value="1"/>
</dbReference>
<dbReference type="SMART" id="SM00387">
    <property type="entry name" value="HATPase_c"/>
    <property type="match status" value="1"/>
</dbReference>
<dbReference type="InterPro" id="IPR029063">
    <property type="entry name" value="SAM-dependent_MTases_sf"/>
</dbReference>
<dbReference type="Pfam" id="PF00196">
    <property type="entry name" value="GerE"/>
    <property type="match status" value="1"/>
</dbReference>
<dbReference type="InterPro" id="IPR022642">
    <property type="entry name" value="CheR_C"/>
</dbReference>
<dbReference type="Pfam" id="PF00512">
    <property type="entry name" value="HisKA"/>
    <property type="match status" value="1"/>
</dbReference>
<feature type="domain" description="CheR-type methyltransferase" evidence="13">
    <location>
        <begin position="212"/>
        <end position="448"/>
    </location>
</feature>
<keyword evidence="7" id="KW-0175">Coiled coil</keyword>
<dbReference type="SUPFAM" id="SSF53335">
    <property type="entry name" value="S-adenosyl-L-methionine-dependent methyltransferases"/>
    <property type="match status" value="1"/>
</dbReference>
<proteinExistence type="predicted"/>
<sequence>MAAVNITVVGIGASSGGLEACQKLMDALPPDNGMAFILVQHLDPTHDSMMVELLAGHTTMAVRQAADGMAVERDHVYVIPPGTYLSVGDGALHLSPPQAPHGARLPFDFLLHSLADVYGPRAVGVVLSGTGADGSLGMKAIREKCGLVIAQDPTEAGFDGMPRSAIRTGVVDLVLPVAAIPDALITYDRRMLLVQAPDPAAPADWLPEVIALLRSRTAFDFTRYKEGTLRRRTERRMAMVAAGADGMESYLDILRADPGELDLLARDLLINVTQFFRDPAVFDYLAEKVVPGMVESHPPDQPLRIWIAGCSTGEETYSLTMIFLEGIVAAKRAVKLQVFASDVDPDAVATARNGVYPETIANDVSPARLARFFTKEDQGYRVSSDMRAVVVFTVQDLLADPPFSRLDLISCRNLMIYLQPEAQAKVISIFHFALRDGGVLLLGSAETVGDTGGRFTVISKAERLYRHVGGMRPGDFNLPVLAGDGIRPLVRVGQGGAPPRQAVLADLTRRLVAEGYAPAAVLVNRRYECLYSLGPTDRYLRVAPGYPSHDLLTLVRPGVRTALRSALERASQENTPAVVSSGRMWDQEDGLSFSIDVQRVRHDGEDLLLVCFIDAQKSPVARDHPAPRLNPPNATDLERELEITRMALQDAIRNLEISSEEQRAINEEALSVNEEYQSTNEELLTSKEELQSLNEELTALNSQLQETLERQRTTSDDLQNVLYSTDIATLFLDTELKIRFFTPATRALFSIIPGDVGRPLADLRALAADGSLLTDAQAVLRDLTAAEKEIEAPGGLWFVRRILPYRTHGHGVEGVVVTFTDITERKRTAQALEDAKREAEQATAAKSSFLAAASHDLRQPLQTLALLQGILAKAVDGPKAQALVARLDETLGAMAGMLNALLDINQIEAGVVSADVADFPVNDLFDRLRDEFTYHAQAQGLQFRLVPCSVPIRSDPRLLEQMLRNLLSNALKYTKQGRVLMGCRRYADHLSIEVWDTGIGIPEVALKAIFEEYHQLDNTARVRSRGLGLGLSIVQRLGALLGHRVNVRSWTGRGSVFAIEIQPPPHGPIPVAAIAGRHRDPAKDAHRTGILLVVEDDPEVRSVLCTLLKDDGHHIVSAADGAEAVDLMTRGGVRPDLMLADYDLPGDLDGLQTATRVREKLGTPLPVMILTGDISTRTLRAIADHDCLHLNKPMKARELLSAVQGVLTRMPPPPALSADPEDAPEDAQDDAPGGPVIFIVDDDAHVRDSLREVLEADGRIVRDYASCEVFLEAYRPGGEACLLVDAALPGMKGLDLLRHLKQAGHALPAIMITGNGDVPLAVDAMKAGVSDFIEKPASPGELLISVDHALERARDGGKLLAWHTSAAGHMAELTDRQRQIMDMVLAGHPSKNIAADLGISQRTVENHRAAIMKRTGAKSLPALARLALAAAWTAED</sequence>
<dbReference type="Gene3D" id="1.10.287.130">
    <property type="match status" value="1"/>
</dbReference>
<evidence type="ECO:0000256" key="6">
    <source>
        <dbReference type="PROSITE-ProRule" id="PRU00169"/>
    </source>
</evidence>
<keyword evidence="4" id="KW-0238">DNA-binding</keyword>
<dbReference type="SUPFAM" id="SSF47384">
    <property type="entry name" value="Homodimeric domain of signal transducing histidine kinase"/>
    <property type="match status" value="1"/>
</dbReference>
<dbReference type="InterPro" id="IPR001789">
    <property type="entry name" value="Sig_transdc_resp-reg_receiver"/>
</dbReference>
<dbReference type="Pfam" id="PF00072">
    <property type="entry name" value="Response_reg"/>
    <property type="match status" value="2"/>
</dbReference>
<evidence type="ECO:0000256" key="5">
    <source>
        <dbReference type="PROSITE-ProRule" id="PRU00050"/>
    </source>
</evidence>
<dbReference type="Gene3D" id="1.10.10.10">
    <property type="entry name" value="Winged helix-like DNA-binding domain superfamily/Winged helix DNA-binding domain"/>
    <property type="match status" value="1"/>
</dbReference>
<evidence type="ECO:0000259" key="10">
    <source>
        <dbReference type="PROSITE" id="PS50109"/>
    </source>
</evidence>
<evidence type="ECO:0000256" key="1">
    <source>
        <dbReference type="ARBA" id="ARBA00000085"/>
    </source>
</evidence>
<dbReference type="SUPFAM" id="SSF55874">
    <property type="entry name" value="ATPase domain of HSP90 chaperone/DNA topoisomerase II/histidine kinase"/>
    <property type="match status" value="1"/>
</dbReference>
<dbReference type="InterPro" id="IPR016032">
    <property type="entry name" value="Sig_transdc_resp-reg_C-effctor"/>
</dbReference>
<feature type="region of interest" description="Disordered" evidence="8">
    <location>
        <begin position="1210"/>
        <end position="1231"/>
    </location>
</feature>
<dbReference type="InterPro" id="IPR000792">
    <property type="entry name" value="Tscrpt_reg_LuxR_C"/>
</dbReference>
<dbReference type="PROSITE" id="PS50122">
    <property type="entry name" value="CHEB"/>
    <property type="match status" value="1"/>
</dbReference>
<dbReference type="Gene3D" id="3.30.565.10">
    <property type="entry name" value="Histidine kinase-like ATPase, C-terminal domain"/>
    <property type="match status" value="1"/>
</dbReference>
<dbReference type="InterPro" id="IPR005467">
    <property type="entry name" value="His_kinase_dom"/>
</dbReference>
<dbReference type="SUPFAM" id="SSF47757">
    <property type="entry name" value="Chemotaxis receptor methyltransferase CheR, N-terminal domain"/>
    <property type="match status" value="1"/>
</dbReference>
<gene>
    <name evidence="14" type="ORF">FHS74_001652</name>
</gene>
<dbReference type="CDD" id="cd00156">
    <property type="entry name" value="REC"/>
    <property type="match status" value="1"/>
</dbReference>